<dbReference type="InterPro" id="IPR023997">
    <property type="entry name" value="TonB-dep_OMP_SusC/RagA_CS"/>
</dbReference>
<dbReference type="Proteomes" id="UP000280368">
    <property type="component" value="Unassembled WGS sequence"/>
</dbReference>
<evidence type="ECO:0000313" key="11">
    <source>
        <dbReference type="Proteomes" id="UP000280368"/>
    </source>
</evidence>
<dbReference type="InterPro" id="IPR023996">
    <property type="entry name" value="TonB-dep_OMP_SusC/RagA"/>
</dbReference>
<dbReference type="RefSeq" id="WP_121926571.1">
    <property type="nucleotide sequence ID" value="NZ_CBCSGA010000018.1"/>
</dbReference>
<reference evidence="10 11" key="1">
    <citation type="submission" date="2018-10" db="EMBL/GenBank/DDBJ databases">
        <title>Genomic Encyclopedia of Archaeal and Bacterial Type Strains, Phase II (KMG-II): from individual species to whole genera.</title>
        <authorList>
            <person name="Goeker M."/>
        </authorList>
    </citation>
    <scope>NUCLEOTIDE SEQUENCE [LARGE SCALE GENOMIC DNA]</scope>
    <source>
        <strain evidence="10 11">DSM 19727</strain>
    </source>
</reference>
<keyword evidence="8" id="KW-0732">Signal</keyword>
<keyword evidence="3 7" id="KW-1134">Transmembrane beta strand</keyword>
<comment type="subcellular location">
    <subcellularLocation>
        <location evidence="1 7">Cell outer membrane</location>
        <topology evidence="1 7">Multi-pass membrane protein</topology>
    </subcellularLocation>
</comment>
<sequence>MKKDLKLKCQKFSLVFKQLIFGIFLLATVVQAQAQSKVISGLVTDEQKIPIPGVSIVLKGQKTGTQSDMNGQFKIQASATDQLTLSFVGFETKTVTVGNAAVLNVVLSTSTIGLKDVVVTALGIKKSKRNLTYSTQTVEVEDLTRARDLNVANSLSGKVAGIDISRSSSGLGGSTRVTLRGDRSISGNNQALYVVDGIPIDNSGGGPESGAGAGATRGRDLGDGISSINSDDIESINVLKGASATALYGSRAANGAIIITTKKGSNRKGLGISYSVGFQADTPRILQEQQNIYGQGTSGAYNKASEQSWGPKMDGNQVPTWSVIPADAGKTLPFTAQPNNVKDFYTTGTNLVNTIALNGGVEKTQVYFSYTNTAATGIVDNNTLKRNNLNFRLGSQFGEKLSLDAKVTYLNEIINNRQRTGDAFDNVNRHVSRLPRNISLDDAKNYSYVDAGGFTRQNFWNPGSNGGSNPYWTKNNVKAVNERNRMMGFVALNYKILPELSLTLRSGLDKYVDDVELKWANNTYTIAEKGNYRVEQRDVMELNNDFLFNYDKKISEDFNISANFGGNIQQNKIISSFTDNGGLIIENFFTTGNAAAGTFDRSLFEREKQSLYATTDIGYKNLATLTLTGRNDWSSTLPKGNNSYFFSSAGITTIISDIFKMPSFINFAKIRASIAQTGNDADPYNLTQTYTSSVGGNGVIINRDGRLPISNLKPEITTSQEAGIDLRLFDNRLNVEFTWFNSNSRNQLLPVTLPAASGWSSEFINAGNVKNSGIELTLGGKIIKQSDFKWDMSVNYSKNTNEVIEISPTLNEFILGAGDFMNTVKVIKGKPYGELYSRGYTRNATGQIIVDANGLPIITSAQSVYLGNTRPDWTGSIMNKLSYKDVFFSFLIGARIGGVVSSFTNANTYGDGVAEGTLAGRDGFVFDGVFADGSANNKSITAEQYWTKVGGRNAPAGEVFTYSATNIRLREVVIGYNIPKELFGKTFFQNASISFSGRNLFFFKNNAKGFDPESVVGTANSSVGIEAFSAPSTRTYGATLNLSF</sequence>
<dbReference type="InterPro" id="IPR036942">
    <property type="entry name" value="Beta-barrel_TonB_sf"/>
</dbReference>
<keyword evidence="4 7" id="KW-0812">Transmembrane</keyword>
<name>A0A3L9ZMT5_9FLAO</name>
<evidence type="ECO:0000313" key="10">
    <source>
        <dbReference type="EMBL" id="RMA71638.1"/>
    </source>
</evidence>
<comment type="caution">
    <text evidence="10">The sequence shown here is derived from an EMBL/GenBank/DDBJ whole genome shotgun (WGS) entry which is preliminary data.</text>
</comment>
<dbReference type="InterPro" id="IPR008969">
    <property type="entry name" value="CarboxyPept-like_regulatory"/>
</dbReference>
<evidence type="ECO:0000256" key="8">
    <source>
        <dbReference type="SAM" id="SignalP"/>
    </source>
</evidence>
<feature type="chain" id="PRO_5018185434" evidence="8">
    <location>
        <begin position="35"/>
        <end position="1044"/>
    </location>
</feature>
<dbReference type="PROSITE" id="PS52016">
    <property type="entry name" value="TONB_DEPENDENT_REC_3"/>
    <property type="match status" value="1"/>
</dbReference>
<dbReference type="AlphaFoldDB" id="A0A3L9ZMT5"/>
<evidence type="ECO:0000256" key="1">
    <source>
        <dbReference type="ARBA" id="ARBA00004571"/>
    </source>
</evidence>
<evidence type="ECO:0000259" key="9">
    <source>
        <dbReference type="Pfam" id="PF07715"/>
    </source>
</evidence>
<dbReference type="NCBIfam" id="TIGR04056">
    <property type="entry name" value="OMP_RagA_SusC"/>
    <property type="match status" value="1"/>
</dbReference>
<proteinExistence type="inferred from homology"/>
<dbReference type="InterPro" id="IPR012910">
    <property type="entry name" value="Plug_dom"/>
</dbReference>
<protein>
    <submittedName>
        <fullName evidence="10">TonB-linked SusC/RagA family outer membrane protein</fullName>
    </submittedName>
</protein>
<dbReference type="OrthoDB" id="9768177at2"/>
<dbReference type="GO" id="GO:0009279">
    <property type="term" value="C:cell outer membrane"/>
    <property type="evidence" value="ECO:0007669"/>
    <property type="project" value="UniProtKB-SubCell"/>
</dbReference>
<keyword evidence="6 7" id="KW-0998">Cell outer membrane</keyword>
<accession>A0A3L9ZMT5</accession>
<dbReference type="EMBL" id="REFH01000014">
    <property type="protein sequence ID" value="RMA71638.1"/>
    <property type="molecule type" value="Genomic_DNA"/>
</dbReference>
<dbReference type="Gene3D" id="2.60.40.1120">
    <property type="entry name" value="Carboxypeptidase-like, regulatory domain"/>
    <property type="match status" value="1"/>
</dbReference>
<evidence type="ECO:0000256" key="4">
    <source>
        <dbReference type="ARBA" id="ARBA00022692"/>
    </source>
</evidence>
<dbReference type="Pfam" id="PF13715">
    <property type="entry name" value="CarbopepD_reg_2"/>
    <property type="match status" value="1"/>
</dbReference>
<gene>
    <name evidence="10" type="ORF">BC961_3027</name>
</gene>
<dbReference type="Gene3D" id="2.170.130.10">
    <property type="entry name" value="TonB-dependent receptor, plug domain"/>
    <property type="match status" value="1"/>
</dbReference>
<evidence type="ECO:0000256" key="2">
    <source>
        <dbReference type="ARBA" id="ARBA00022448"/>
    </source>
</evidence>
<dbReference type="SUPFAM" id="SSF49464">
    <property type="entry name" value="Carboxypeptidase regulatory domain-like"/>
    <property type="match status" value="1"/>
</dbReference>
<comment type="similarity">
    <text evidence="7">Belongs to the TonB-dependent receptor family.</text>
</comment>
<feature type="signal peptide" evidence="8">
    <location>
        <begin position="1"/>
        <end position="34"/>
    </location>
</feature>
<feature type="domain" description="TonB-dependent receptor plug" evidence="9">
    <location>
        <begin position="128"/>
        <end position="256"/>
    </location>
</feature>
<evidence type="ECO:0000256" key="5">
    <source>
        <dbReference type="ARBA" id="ARBA00023136"/>
    </source>
</evidence>
<organism evidence="10 11">
    <name type="scientific">Flavobacterium weaverense</name>
    <dbReference type="NCBI Taxonomy" id="271156"/>
    <lineage>
        <taxon>Bacteria</taxon>
        <taxon>Pseudomonadati</taxon>
        <taxon>Bacteroidota</taxon>
        <taxon>Flavobacteriia</taxon>
        <taxon>Flavobacteriales</taxon>
        <taxon>Flavobacteriaceae</taxon>
        <taxon>Flavobacterium</taxon>
    </lineage>
</organism>
<dbReference type="InterPro" id="IPR037066">
    <property type="entry name" value="Plug_dom_sf"/>
</dbReference>
<dbReference type="InterPro" id="IPR039426">
    <property type="entry name" value="TonB-dep_rcpt-like"/>
</dbReference>
<dbReference type="SUPFAM" id="SSF56935">
    <property type="entry name" value="Porins"/>
    <property type="match status" value="1"/>
</dbReference>
<keyword evidence="2 7" id="KW-0813">Transport</keyword>
<keyword evidence="11" id="KW-1185">Reference proteome</keyword>
<dbReference type="Gene3D" id="2.40.170.20">
    <property type="entry name" value="TonB-dependent receptor, beta-barrel domain"/>
    <property type="match status" value="1"/>
</dbReference>
<evidence type="ECO:0000256" key="6">
    <source>
        <dbReference type="ARBA" id="ARBA00023237"/>
    </source>
</evidence>
<dbReference type="NCBIfam" id="TIGR04057">
    <property type="entry name" value="SusC_RagA_signa"/>
    <property type="match status" value="1"/>
</dbReference>
<dbReference type="Pfam" id="PF07715">
    <property type="entry name" value="Plug"/>
    <property type="match status" value="1"/>
</dbReference>
<evidence type="ECO:0000256" key="3">
    <source>
        <dbReference type="ARBA" id="ARBA00022452"/>
    </source>
</evidence>
<keyword evidence="5 7" id="KW-0472">Membrane</keyword>
<evidence type="ECO:0000256" key="7">
    <source>
        <dbReference type="PROSITE-ProRule" id="PRU01360"/>
    </source>
</evidence>